<feature type="transmembrane region" description="Helical" evidence="8">
    <location>
        <begin position="7"/>
        <end position="27"/>
    </location>
</feature>
<keyword evidence="4 8" id="KW-1133">Transmembrane helix</keyword>
<evidence type="ECO:0000313" key="11">
    <source>
        <dbReference type="RefSeq" id="XP_012903650.2"/>
    </source>
</evidence>
<dbReference type="PROSITE" id="PS51257">
    <property type="entry name" value="PROKAR_LIPOPROTEIN"/>
    <property type="match status" value="1"/>
</dbReference>
<name>A0A8U0NMA4_MUSPF</name>
<keyword evidence="5" id="KW-0496">Mitochondrion</keyword>
<evidence type="ECO:0000313" key="10">
    <source>
        <dbReference type="Proteomes" id="UP000000715"/>
    </source>
</evidence>
<protein>
    <submittedName>
        <fullName evidence="11">LOW QUALITY PROTEIN: protein ARMCX6</fullName>
    </submittedName>
</protein>
<reference evidence="11" key="1">
    <citation type="submission" date="2025-08" db="UniProtKB">
        <authorList>
            <consortium name="RefSeq"/>
        </authorList>
    </citation>
    <scope>IDENTIFICATION</scope>
    <source>
        <tissue evidence="11">Brain</tissue>
    </source>
</reference>
<dbReference type="InterPro" id="IPR051303">
    <property type="entry name" value="Armcx_regulator"/>
</dbReference>
<keyword evidence="6 8" id="KW-0472">Membrane</keyword>
<accession>A0A8U0NMA4</accession>
<dbReference type="InterPro" id="IPR006911">
    <property type="entry name" value="ARM-rpt_dom"/>
</dbReference>
<dbReference type="PANTHER" id="PTHR15712:SF6">
    <property type="entry name" value="PROTEIN ARMCX6"/>
    <property type="match status" value="1"/>
</dbReference>
<dbReference type="GeneID" id="101681517"/>
<dbReference type="RefSeq" id="XP_012903650.2">
    <property type="nucleotide sequence ID" value="XM_013048196.2"/>
</dbReference>
<feature type="region of interest" description="Disordered" evidence="7">
    <location>
        <begin position="67"/>
        <end position="105"/>
    </location>
</feature>
<evidence type="ECO:0000256" key="7">
    <source>
        <dbReference type="SAM" id="MobiDB-lite"/>
    </source>
</evidence>
<keyword evidence="2 8" id="KW-0812">Transmembrane</keyword>
<evidence type="ECO:0000256" key="8">
    <source>
        <dbReference type="SAM" id="Phobius"/>
    </source>
</evidence>
<evidence type="ECO:0000256" key="3">
    <source>
        <dbReference type="ARBA" id="ARBA00022787"/>
    </source>
</evidence>
<proteinExistence type="predicted"/>
<dbReference type="OrthoDB" id="10017790at2759"/>
<keyword evidence="3" id="KW-1000">Mitochondrion outer membrane</keyword>
<evidence type="ECO:0000256" key="2">
    <source>
        <dbReference type="ARBA" id="ARBA00022692"/>
    </source>
</evidence>
<organism evidence="10 11">
    <name type="scientific">Mustela putorius furo</name>
    <name type="common">European domestic ferret</name>
    <name type="synonym">Mustela furo</name>
    <dbReference type="NCBI Taxonomy" id="9669"/>
    <lineage>
        <taxon>Eukaryota</taxon>
        <taxon>Metazoa</taxon>
        <taxon>Chordata</taxon>
        <taxon>Craniata</taxon>
        <taxon>Vertebrata</taxon>
        <taxon>Euteleostomi</taxon>
        <taxon>Mammalia</taxon>
        <taxon>Eutheria</taxon>
        <taxon>Laurasiatheria</taxon>
        <taxon>Carnivora</taxon>
        <taxon>Caniformia</taxon>
        <taxon>Musteloidea</taxon>
        <taxon>Mustelidae</taxon>
        <taxon>Mustelinae</taxon>
        <taxon>Mustela</taxon>
    </lineage>
</organism>
<dbReference type="AlphaFoldDB" id="A0A8U0NMA4"/>
<feature type="domain" description="Armadillo repeat-containing" evidence="9">
    <location>
        <begin position="114"/>
        <end position="286"/>
    </location>
</feature>
<evidence type="ECO:0000256" key="1">
    <source>
        <dbReference type="ARBA" id="ARBA00004572"/>
    </source>
</evidence>
<dbReference type="GO" id="GO:0005741">
    <property type="term" value="C:mitochondrial outer membrane"/>
    <property type="evidence" value="ECO:0007669"/>
    <property type="project" value="UniProtKB-SubCell"/>
</dbReference>
<sequence length="301" mass="33080">MGRAREVGWMAAGLMIGAGACYCVYKLTIGRDDSDKLEEEEEEWDDDQELDEEEPELWFDFTTMARPWSENGDWTEPGAPGGTEDRPSGGGKANRTHPVKQRPFPYEHKNTWSTQSFRNFRCVLDLSKCPFIQGKMWFAQPKDAGFPFSHDINSSHLASLSIVGNTIPTPDPIREKAFCTLDNLNAGVENQGQIKMSISEVCRETVSCCCNSFLQQAGLDLLISMTVINNMLAKSDSDLKFPLISEEGRGCAEVQALKLSMGLSGKPVLAGDSLGAQTLLSSMSLLIRNGNTQVLPDTLAS</sequence>
<keyword evidence="10" id="KW-1185">Reference proteome</keyword>
<gene>
    <name evidence="11" type="primary">LOC101681517</name>
</gene>
<evidence type="ECO:0000259" key="9">
    <source>
        <dbReference type="Pfam" id="PF04826"/>
    </source>
</evidence>
<evidence type="ECO:0000256" key="4">
    <source>
        <dbReference type="ARBA" id="ARBA00022989"/>
    </source>
</evidence>
<dbReference type="Proteomes" id="UP000000715">
    <property type="component" value="Unplaced"/>
</dbReference>
<dbReference type="Pfam" id="PF04826">
    <property type="entry name" value="Arm_2"/>
    <property type="match status" value="1"/>
</dbReference>
<dbReference type="PANTHER" id="PTHR15712">
    <property type="entry name" value="ARMADILLO REPEAT CONTAINING PROTEIN"/>
    <property type="match status" value="1"/>
</dbReference>
<evidence type="ECO:0000256" key="6">
    <source>
        <dbReference type="ARBA" id="ARBA00023136"/>
    </source>
</evidence>
<dbReference type="KEGG" id="mpuf:101681517"/>
<comment type="subcellular location">
    <subcellularLocation>
        <location evidence="1">Mitochondrion outer membrane</location>
        <topology evidence="1">Single-pass membrane protein</topology>
    </subcellularLocation>
</comment>
<evidence type="ECO:0000256" key="5">
    <source>
        <dbReference type="ARBA" id="ARBA00023128"/>
    </source>
</evidence>